<organism evidence="1">
    <name type="scientific">Faunusvirus sp</name>
    <dbReference type="NCBI Taxonomy" id="2487766"/>
    <lineage>
        <taxon>Viruses</taxon>
        <taxon>Varidnaviria</taxon>
        <taxon>Bamfordvirae</taxon>
        <taxon>Nucleocytoviricota</taxon>
        <taxon>Megaviricetes</taxon>
        <taxon>Imitervirales</taxon>
        <taxon>Mimiviridae</taxon>
    </lineage>
</organism>
<protein>
    <submittedName>
        <fullName evidence="1">Uncharacterized protein</fullName>
    </submittedName>
</protein>
<dbReference type="EMBL" id="MK072195">
    <property type="protein sequence ID" value="AYV79851.1"/>
    <property type="molecule type" value="Genomic_DNA"/>
</dbReference>
<accession>A0A3G5A0S6</accession>
<sequence>MQTIEAKRDKFVKLITTYKEQECLEYINKYDGFYSATDTNHNASMLQLACAHNADQLAIALIDKNCDLTHQNMFGHTALMYASWFKLNNVVTHIIDKLVDATTRVKSDGTSEMMYLCWSGDADNVVKMIDHGYDIYYKCHYKKTLFTEAIKHSLERVVKNL</sequence>
<name>A0A3G5A0S6_9VIRU</name>
<proteinExistence type="predicted"/>
<reference evidence="1" key="1">
    <citation type="submission" date="2018-10" db="EMBL/GenBank/DDBJ databases">
        <title>Hidden diversity of soil giant viruses.</title>
        <authorList>
            <person name="Schulz F."/>
            <person name="Alteio L."/>
            <person name="Goudeau D."/>
            <person name="Ryan E.M."/>
            <person name="Malmstrom R.R."/>
            <person name="Blanchard J."/>
            <person name="Woyke T."/>
        </authorList>
    </citation>
    <scope>NUCLEOTIDE SEQUENCE</scope>
    <source>
        <strain evidence="1">FNV1</strain>
    </source>
</reference>
<dbReference type="InterPro" id="IPR002110">
    <property type="entry name" value="Ankyrin_rpt"/>
</dbReference>
<evidence type="ECO:0000313" key="1">
    <source>
        <dbReference type="EMBL" id="AYV79851.1"/>
    </source>
</evidence>
<dbReference type="Gene3D" id="1.25.40.20">
    <property type="entry name" value="Ankyrin repeat-containing domain"/>
    <property type="match status" value="1"/>
</dbReference>
<gene>
    <name evidence="1" type="ORF">Faunusvirus64_4</name>
</gene>
<dbReference type="SMART" id="SM00248">
    <property type="entry name" value="ANK"/>
    <property type="match status" value="3"/>
</dbReference>
<dbReference type="InterPro" id="IPR036770">
    <property type="entry name" value="Ankyrin_rpt-contain_sf"/>
</dbReference>
<dbReference type="SUPFAM" id="SSF48403">
    <property type="entry name" value="Ankyrin repeat"/>
    <property type="match status" value="1"/>
</dbReference>